<keyword evidence="6" id="KW-1185">Reference proteome</keyword>
<evidence type="ECO:0000313" key="5">
    <source>
        <dbReference type="EMBL" id="KAK9832575.1"/>
    </source>
</evidence>
<dbReference type="Proteomes" id="UP001445335">
    <property type="component" value="Unassembled WGS sequence"/>
</dbReference>
<evidence type="ECO:0000256" key="2">
    <source>
        <dbReference type="ARBA" id="ARBA00010996"/>
    </source>
</evidence>
<dbReference type="EMBL" id="JALJOU010000040">
    <property type="protein sequence ID" value="KAK9832575.1"/>
    <property type="molecule type" value="Genomic_DNA"/>
</dbReference>
<feature type="compositionally biased region" description="Basic and acidic residues" evidence="4">
    <location>
        <begin position="426"/>
        <end position="438"/>
    </location>
</feature>
<reference evidence="5 6" key="1">
    <citation type="journal article" date="2024" name="Nat. Commun.">
        <title>Phylogenomics reveals the evolutionary origins of lichenization in chlorophyte algae.</title>
        <authorList>
            <person name="Puginier C."/>
            <person name="Libourel C."/>
            <person name="Otte J."/>
            <person name="Skaloud P."/>
            <person name="Haon M."/>
            <person name="Grisel S."/>
            <person name="Petersen M."/>
            <person name="Berrin J.G."/>
            <person name="Delaux P.M."/>
            <person name="Dal Grande F."/>
            <person name="Keller J."/>
        </authorList>
    </citation>
    <scope>NUCLEOTIDE SEQUENCE [LARGE SCALE GENOMIC DNA]</scope>
    <source>
        <strain evidence="5 6">SAG 245.80</strain>
    </source>
</reference>
<dbReference type="PANTHER" id="PTHR12634">
    <property type="entry name" value="SIT4 YEAST -ASSOCIATING PROTEIN-RELATED"/>
    <property type="match status" value="1"/>
</dbReference>
<dbReference type="AlphaFoldDB" id="A0AAW1RER6"/>
<dbReference type="Pfam" id="PF02630">
    <property type="entry name" value="SCO1-SenC"/>
    <property type="match status" value="1"/>
</dbReference>
<dbReference type="Gene3D" id="3.40.30.10">
    <property type="entry name" value="Glutaredoxin"/>
    <property type="match status" value="1"/>
</dbReference>
<dbReference type="InterPro" id="IPR007587">
    <property type="entry name" value="SAPS"/>
</dbReference>
<dbReference type="InterPro" id="IPR036249">
    <property type="entry name" value="Thioredoxin-like_sf"/>
</dbReference>
<comment type="caution">
    <text evidence="5">The sequence shown here is derived from an EMBL/GenBank/DDBJ whole genome shotgun (WGS) entry which is preliminary data.</text>
</comment>
<sequence>MLAHHAFAPGPRPRRVQALNVWIALVERRGAWAGVRSSADSALSGASAAAEADSALEAAAIGGVAAHIDGLAALLAETPYGRLAPPLGSARMSAVALAAVLLRTGAPLAEELAVRVRLLPACLQLFLHFPFNSILHHQVLGLLAAALEAGSDALVGHLLGECNLPGWLASAPVFVTPLPREGDARAGERAQLRAGYAGHLTVIANQLANAATRRPAVHAALKAHAAWQAYVVDQLGPRNELENVGAWAAGRPCAPGRYGSVDTDGPDFLAASELQLAGLSEANGEYSVANGNNDHDPFGGVKRDGPLDMLGGRGQGLVVRALPASSLDEDDDMQWEAADALGDAADHSGLDYGAADAAGPHDGRGPEDLEPGAAAGSPPSSWEDRHELYGSPPGAERAVSTDEDAAVVTACSPPGRPGTLGALDLDAAHESRGGEDKQGFTPGLLTDTPPAGAKLGAEAGGGPDAGQGPDAEEEMRQAGNDDDDESGGDRNSDDDMEGGGPCELLRDESIEETLVVKCYAARLKSSVQGFASSTDTAANKAKEAASDVASKASASASKAGEAVGASQAGAADASRKATGAAAGLGDKAKEAASSAGQKVQGVAAEAKSAASEYAGKAQGAAAGAKDAATAAGHKAGASAAGAAGTAAGTAQAKAGGMPLWALAAGGAAGGLAIYYGLKASPGSHGDKAVDQKVEETRGAVTVEKPAVIATFEVIGADGKPVTLDDLAGDFALIAFGNAKDKELTESKLMRLKDIIAASDKKSNVQYTKAAFVSDDPDNDKPEALAKLLQSVGAVGQKSEQRIMALTGPQVDRIKRAAFVLTARAGEEGKPEPAPGTDSSLYLVNPEHEFTVVYEDKASVEEVADSVAKQILNYKRTHGGWHAVKAVKPRVA</sequence>
<feature type="region of interest" description="Disordered" evidence="4">
    <location>
        <begin position="349"/>
        <end position="503"/>
    </location>
</feature>
<dbReference type="GO" id="GO:0019888">
    <property type="term" value="F:protein phosphatase regulator activity"/>
    <property type="evidence" value="ECO:0007669"/>
    <property type="project" value="TreeGrafter"/>
</dbReference>
<dbReference type="GO" id="GO:0019903">
    <property type="term" value="F:protein phosphatase binding"/>
    <property type="evidence" value="ECO:0007669"/>
    <property type="project" value="InterPro"/>
</dbReference>
<evidence type="ECO:0000313" key="6">
    <source>
        <dbReference type="Proteomes" id="UP001445335"/>
    </source>
</evidence>
<dbReference type="PANTHER" id="PTHR12634:SF8">
    <property type="entry name" value="FIERY MOUNTAIN, ISOFORM D"/>
    <property type="match status" value="1"/>
</dbReference>
<comment type="similarity">
    <text evidence="2">Belongs to the SCO1/2 family.</text>
</comment>
<evidence type="ECO:0000256" key="4">
    <source>
        <dbReference type="SAM" id="MobiDB-lite"/>
    </source>
</evidence>
<dbReference type="SUPFAM" id="SSF52833">
    <property type="entry name" value="Thioredoxin-like"/>
    <property type="match status" value="1"/>
</dbReference>
<name>A0AAW1RER6_9CHLO</name>
<accession>A0AAW1RER6</accession>
<keyword evidence="3" id="KW-0131">Cell cycle</keyword>
<comment type="similarity">
    <text evidence="1">Belongs to the SAPS family.</text>
</comment>
<dbReference type="Pfam" id="PF04499">
    <property type="entry name" value="SAPS"/>
    <property type="match status" value="1"/>
</dbReference>
<gene>
    <name evidence="5" type="ORF">WJX81_000047</name>
</gene>
<proteinExistence type="inferred from homology"/>
<organism evidence="5 6">
    <name type="scientific">Elliptochloris bilobata</name>
    <dbReference type="NCBI Taxonomy" id="381761"/>
    <lineage>
        <taxon>Eukaryota</taxon>
        <taxon>Viridiplantae</taxon>
        <taxon>Chlorophyta</taxon>
        <taxon>core chlorophytes</taxon>
        <taxon>Trebouxiophyceae</taxon>
        <taxon>Trebouxiophyceae incertae sedis</taxon>
        <taxon>Elliptochloris clade</taxon>
        <taxon>Elliptochloris</taxon>
    </lineage>
</organism>
<dbReference type="InterPro" id="IPR003782">
    <property type="entry name" value="SCO1/SenC"/>
</dbReference>
<evidence type="ECO:0000256" key="3">
    <source>
        <dbReference type="ARBA" id="ARBA00023306"/>
    </source>
</evidence>
<evidence type="ECO:0000256" key="1">
    <source>
        <dbReference type="ARBA" id="ARBA00006180"/>
    </source>
</evidence>
<protein>
    <submittedName>
        <fullName evidence="5">Uncharacterized protein</fullName>
    </submittedName>
</protein>